<dbReference type="Gene3D" id="2.60.40.10">
    <property type="entry name" value="Immunoglobulins"/>
    <property type="match status" value="16"/>
</dbReference>
<dbReference type="InterPro" id="IPR013783">
    <property type="entry name" value="Ig-like_fold"/>
</dbReference>
<organism evidence="14 15">
    <name type="scientific">Lepeophtheirus salmonis</name>
    <name type="common">Salmon louse</name>
    <name type="synonym">Caligus salmonis</name>
    <dbReference type="NCBI Taxonomy" id="72036"/>
    <lineage>
        <taxon>Eukaryota</taxon>
        <taxon>Metazoa</taxon>
        <taxon>Ecdysozoa</taxon>
        <taxon>Arthropoda</taxon>
        <taxon>Crustacea</taxon>
        <taxon>Multicrustacea</taxon>
        <taxon>Hexanauplia</taxon>
        <taxon>Copepoda</taxon>
        <taxon>Siphonostomatoida</taxon>
        <taxon>Caligidae</taxon>
        <taxon>Lepeophtheirus</taxon>
    </lineage>
</organism>
<keyword evidence="2" id="KW-0812">Transmembrane</keyword>
<dbReference type="PROSITE" id="PS50835">
    <property type="entry name" value="IG_LIKE"/>
    <property type="match status" value="8"/>
</dbReference>
<evidence type="ECO:0000313" key="15">
    <source>
        <dbReference type="Proteomes" id="UP000675881"/>
    </source>
</evidence>
<dbReference type="FunFam" id="2.60.40.10:FF:000017">
    <property type="entry name" value="Down syndrome cell adhesion molecule b"/>
    <property type="match status" value="1"/>
</dbReference>
<dbReference type="SUPFAM" id="SSF49265">
    <property type="entry name" value="Fibronectin type III"/>
    <property type="match status" value="3"/>
</dbReference>
<dbReference type="FunFam" id="2.60.40.10:FF:000028">
    <property type="entry name" value="Neuronal cell adhesion molecule"/>
    <property type="match status" value="1"/>
</dbReference>
<keyword evidence="9" id="KW-0472">Membrane</keyword>
<accession>A0A7R8CVE5</accession>
<dbReference type="InterPro" id="IPR003961">
    <property type="entry name" value="FN3_dom"/>
</dbReference>
<gene>
    <name evidence="14" type="ORF">LSAA_8887</name>
</gene>
<evidence type="ECO:0000256" key="4">
    <source>
        <dbReference type="ARBA" id="ARBA00022737"/>
    </source>
</evidence>
<dbReference type="PANTHER" id="PTHR13817">
    <property type="entry name" value="TITIN"/>
    <property type="match status" value="1"/>
</dbReference>
<evidence type="ECO:0000256" key="13">
    <source>
        <dbReference type="SAM" id="MobiDB-lite"/>
    </source>
</evidence>
<reference evidence="14" key="1">
    <citation type="submission" date="2021-02" db="EMBL/GenBank/DDBJ databases">
        <authorList>
            <person name="Bekaert M."/>
        </authorList>
    </citation>
    <scope>NUCLEOTIDE SEQUENCE</scope>
    <source>
        <strain evidence="14">IoA-00</strain>
    </source>
</reference>
<dbReference type="GO" id="GO:0009653">
    <property type="term" value="P:anatomical structure morphogenesis"/>
    <property type="evidence" value="ECO:0007669"/>
    <property type="project" value="UniProtKB-ARBA"/>
</dbReference>
<dbReference type="InterPro" id="IPR003599">
    <property type="entry name" value="Ig_sub"/>
</dbReference>
<evidence type="ECO:0000256" key="7">
    <source>
        <dbReference type="ARBA" id="ARBA00022989"/>
    </source>
</evidence>
<dbReference type="InterPro" id="IPR036116">
    <property type="entry name" value="FN3_sf"/>
</dbReference>
<dbReference type="SMART" id="SM00060">
    <property type="entry name" value="FN3"/>
    <property type="match status" value="5"/>
</dbReference>
<keyword evidence="11" id="KW-0393">Immunoglobulin domain</keyword>
<dbReference type="InterPro" id="IPR003598">
    <property type="entry name" value="Ig_sub2"/>
</dbReference>
<dbReference type="InterPro" id="IPR013098">
    <property type="entry name" value="Ig_I-set"/>
</dbReference>
<dbReference type="FunFam" id="2.60.40.10:FF:000333">
    <property type="entry name" value="Down syndrome cell adhesion molecule"/>
    <property type="match status" value="1"/>
</dbReference>
<dbReference type="FunFam" id="2.60.40.10:FF:000032">
    <property type="entry name" value="palladin isoform X1"/>
    <property type="match status" value="1"/>
</dbReference>
<dbReference type="GO" id="GO:0007399">
    <property type="term" value="P:nervous system development"/>
    <property type="evidence" value="ECO:0007669"/>
    <property type="project" value="UniProtKB-KW"/>
</dbReference>
<dbReference type="SMART" id="SM00409">
    <property type="entry name" value="IG"/>
    <property type="match status" value="9"/>
</dbReference>
<dbReference type="Pfam" id="PF00041">
    <property type="entry name" value="fn3"/>
    <property type="match status" value="4"/>
</dbReference>
<feature type="compositionally biased region" description="Low complexity" evidence="13">
    <location>
        <begin position="1670"/>
        <end position="1680"/>
    </location>
</feature>
<evidence type="ECO:0000256" key="8">
    <source>
        <dbReference type="ARBA" id="ARBA00023018"/>
    </source>
</evidence>
<comment type="subcellular location">
    <subcellularLocation>
        <location evidence="1">Membrane</location>
        <topology evidence="1">Single-pass membrane protein</topology>
    </subcellularLocation>
    <subcellularLocation>
        <location evidence="12">Synapse</location>
    </subcellularLocation>
</comment>
<feature type="region of interest" description="Disordered" evidence="13">
    <location>
        <begin position="1670"/>
        <end position="1764"/>
    </location>
</feature>
<keyword evidence="4" id="KW-0677">Repeat</keyword>
<dbReference type="CDD" id="cd00063">
    <property type="entry name" value="FN3"/>
    <property type="match status" value="6"/>
</dbReference>
<keyword evidence="5" id="KW-0130">Cell adhesion</keyword>
<evidence type="ECO:0000256" key="6">
    <source>
        <dbReference type="ARBA" id="ARBA00022902"/>
    </source>
</evidence>
<dbReference type="EMBL" id="HG994583">
    <property type="protein sequence ID" value="CAF2911111.1"/>
    <property type="molecule type" value="Genomic_DNA"/>
</dbReference>
<dbReference type="PROSITE" id="PS50853">
    <property type="entry name" value="FN3"/>
    <property type="match status" value="5"/>
</dbReference>
<dbReference type="Pfam" id="PF07679">
    <property type="entry name" value="I-set"/>
    <property type="match status" value="5"/>
</dbReference>
<dbReference type="InterPro" id="IPR007110">
    <property type="entry name" value="Ig-like_dom"/>
</dbReference>
<feature type="compositionally biased region" description="Basic and acidic residues" evidence="13">
    <location>
        <begin position="1699"/>
        <end position="1718"/>
    </location>
</feature>
<dbReference type="GO" id="GO:0030154">
    <property type="term" value="P:cell differentiation"/>
    <property type="evidence" value="ECO:0007669"/>
    <property type="project" value="UniProtKB-ARBA"/>
</dbReference>
<dbReference type="SMART" id="SM00406">
    <property type="entry name" value="IGv"/>
    <property type="match status" value="4"/>
</dbReference>
<dbReference type="InterPro" id="IPR036179">
    <property type="entry name" value="Ig-like_dom_sf"/>
</dbReference>
<dbReference type="GO" id="GO:0007155">
    <property type="term" value="P:cell adhesion"/>
    <property type="evidence" value="ECO:0007669"/>
    <property type="project" value="UniProtKB-KW"/>
</dbReference>
<dbReference type="OrthoDB" id="6380591at2759"/>
<proteinExistence type="predicted"/>
<protein>
    <submittedName>
        <fullName evidence="14">DSCAM</fullName>
    </submittedName>
</protein>
<dbReference type="PANTHER" id="PTHR13817:SF166">
    <property type="entry name" value="NEURONAL IGCAM-RELATED"/>
    <property type="match status" value="1"/>
</dbReference>
<evidence type="ECO:0000313" key="14">
    <source>
        <dbReference type="EMBL" id="CAF2911111.1"/>
    </source>
</evidence>
<sequence>MRSRVNVVAWWKEDTLSSTSPVEVHSGGRYLLTSLGDLHIRDVSSADGHMKYKCQIRDIVTGRTQYSSSGHVIVTEPQGDVLKQPEIPDSMFIVQQGEALDLPCVAQGFPVPSFLWMKVNPESGREEVLTATPTLFPRHSVLSLVGARNHNAGRYICQIENRSGRYKVEHIVEVVSPLHVSMSPQHLVVDHGQTALFNCSVSGFPIANLIWLKGGDPLDTSSNPRIKSSGNSLYISNVSRKDRDSYQCVASNENDVAQGTAELVLGAVPPEFHSIFNEQTLRPGPKVSLKCVASGNPPPEISWFLDDEHLSVAVNQRKDSSIGIYETGSDVQSEDGGYYKCRAQNAVGFIEHQSSLNIYGIPRSRTPRNKKTAVSGGDVLLLCPVSGYPIERIVWSKEGRELRGPRPTPLSNGTLLIQKVEASDATTYICVVQNRRKKQYLKTRVKHTNTQIDLKEDDRAQVVCSITSGDLPIQISWEKDGKVLEPDSNIQIQNNVFGSSLLFFRLKAQHSGFYKCIASNAAETTNFTSQLVVKVPPSWLLAPKDIVTRHRSQVVLDCQASGNPRPTVSWRRAHSSSYSGNHISRDKDGSYYEYVQTSEPGRSFHPNGSLILHHVTPEDEGQYRCEVQNGVGAISKSVFVTVQVPVYFGTGSQNRTAVAGKDASLVCNALGNSPINLEWKTGLREKIGARMTSRYSIVEANSSGGVLSTLTIRSVRRSDSGEFICEAGNDFGTSSISIFISVVESPEPPSSVHITELSSRSINLAWYPAYDGNSPVLHWWWREYGYQLGGLRPYTEYNMRVMSVNEVGAGDPSEVITAVTLQEAPAGPPQLVHAEPIADDRIRVTWRPPEASLANGRILGYYVRYGATDESLDEIRHQQHTNPNNGLISSSSPNLARMTVRGGRTQALVGDLRPFTKYQVYVVAFNEKGLSPHSTKTIVSTLEGVPSGPPLKVRCEAESSTSLSIAWRQPEVAHRNGIILGYKISYRLTNVVGQDAGKSDLIRTKKTSDDRISIHQLNKFSSYYVKVRAYTAVGDGYSSEKIICKTGADVPGAPMDIRALAVDESSILITWSPPLNSNGDITSYAIYIQNKKDIKTISVSGSEIAFTFRGLMERNHYEFWVSGKNRAGEGEKSHIASQSPAVKVPARIASFPSIIYKALHSSVKLNCLSVGNPLPQLVWINQGRVIKPSDQYELFSDGSLRISRIEEFMGNFSCQINNLYGQNKIDYEIRTIRPPDPPLMSIKKISNHAVELEWKRPNGGGASIQGYVLNYKKGFGEWGATFSIRASNMVGTGLPSSPITTSTKGSIPDIAPMNVLFTPNSTFITLHLYRWPTGGCDILYYVVEYKELEKDMSSSWRVVSNNLRPETEDLLVSDLKPATWYNLKLTAHNDAGSRVLTFKFPTLTMNGEVLSTEMIQESTPNSGNGFDQLEWSVMLDGKDLDLYTDAMLATRKGTRNTLRITTPLAVMRNVDHRNISNNSNTSGGETQKNNEGLNLYVAPPPPPPPFDMCPYQYPPLQQHQMTATLKKASAKCKIPTASVTSSTVKGMQPPLGGSFGVGRIEVSLRMSFSIGEKTINILNNGLSDQLNLEISCITNNRPPVNGGMGFESVNSPHPMEEPIIYHPEPLKRSIEILDLTLSLTTFPFKPSRVPPPLTINSGLGTSVNVVPNISSNNNNNNNANLHGTMEESGEEGNSGFSDFAKRRCSTEGDSAEDARGYETEDDSSSPEIRLSNPDLNENEVNFASIKRKKKRHSVNLVGNKKNLD</sequence>
<evidence type="ECO:0000256" key="5">
    <source>
        <dbReference type="ARBA" id="ARBA00022889"/>
    </source>
</evidence>
<keyword evidence="15" id="KW-1185">Reference proteome</keyword>
<dbReference type="Pfam" id="PF25059">
    <property type="entry name" value="FN3_DSCAM-DSCAML_C"/>
    <property type="match status" value="1"/>
</dbReference>
<dbReference type="Proteomes" id="UP000675881">
    <property type="component" value="Chromosome 4"/>
</dbReference>
<dbReference type="GO" id="GO:0045202">
    <property type="term" value="C:synapse"/>
    <property type="evidence" value="ECO:0007669"/>
    <property type="project" value="UniProtKB-SubCell"/>
</dbReference>
<dbReference type="Pfam" id="PF13927">
    <property type="entry name" value="Ig_3"/>
    <property type="match status" value="3"/>
</dbReference>
<evidence type="ECO:0000256" key="1">
    <source>
        <dbReference type="ARBA" id="ARBA00004167"/>
    </source>
</evidence>
<keyword evidence="8" id="KW-0770">Synapse</keyword>
<evidence type="ECO:0000256" key="10">
    <source>
        <dbReference type="ARBA" id="ARBA00023157"/>
    </source>
</evidence>
<evidence type="ECO:0000256" key="11">
    <source>
        <dbReference type="ARBA" id="ARBA00023319"/>
    </source>
</evidence>
<evidence type="ECO:0000256" key="9">
    <source>
        <dbReference type="ARBA" id="ARBA00023136"/>
    </source>
</evidence>
<evidence type="ECO:0000256" key="2">
    <source>
        <dbReference type="ARBA" id="ARBA00022692"/>
    </source>
</evidence>
<dbReference type="InterPro" id="IPR013106">
    <property type="entry name" value="Ig_V-set"/>
</dbReference>
<keyword evidence="10" id="KW-1015">Disulfide bond</keyword>
<dbReference type="SMART" id="SM00408">
    <property type="entry name" value="IGc2"/>
    <property type="match status" value="8"/>
</dbReference>
<dbReference type="SUPFAM" id="SSF48726">
    <property type="entry name" value="Immunoglobulin"/>
    <property type="match status" value="8"/>
</dbReference>
<dbReference type="InterPro" id="IPR056754">
    <property type="entry name" value="DSCAM/DSCAML_C"/>
</dbReference>
<dbReference type="FunFam" id="2.60.40.10:FF:000093">
    <property type="entry name" value="Down syndrome cell adhesion molecule, isoform B"/>
    <property type="match status" value="1"/>
</dbReference>
<name>A0A7R8CVE5_LEPSM</name>
<dbReference type="GO" id="GO:0016020">
    <property type="term" value="C:membrane"/>
    <property type="evidence" value="ECO:0007669"/>
    <property type="project" value="UniProtKB-SubCell"/>
</dbReference>
<keyword evidence="7" id="KW-1133">Transmembrane helix</keyword>
<keyword evidence="6" id="KW-0524">Neurogenesis</keyword>
<evidence type="ECO:0000256" key="12">
    <source>
        <dbReference type="ARBA" id="ARBA00034103"/>
    </source>
</evidence>
<evidence type="ECO:0000256" key="3">
    <source>
        <dbReference type="ARBA" id="ARBA00022729"/>
    </source>
</evidence>
<keyword evidence="3" id="KW-0732">Signal</keyword>
<dbReference type="InterPro" id="IPR050964">
    <property type="entry name" value="Striated_Muscle_Regulatory"/>
</dbReference>